<reference evidence="1" key="1">
    <citation type="submission" date="2023-04" db="EMBL/GenBank/DDBJ databases">
        <title>A chromosome-level genome assembly of the parasitoid wasp Eretmocerus hayati.</title>
        <authorList>
            <person name="Zhong Y."/>
            <person name="Liu S."/>
            <person name="Liu Y."/>
        </authorList>
    </citation>
    <scope>NUCLEOTIDE SEQUENCE</scope>
    <source>
        <strain evidence="1">ZJU_SS_LIU_2023</strain>
    </source>
</reference>
<dbReference type="Proteomes" id="UP001239111">
    <property type="component" value="Chromosome 3"/>
</dbReference>
<sequence>MNGTCTSIQCLNDDCLFHIFKIMEICHRLDLESVCQRWKRIIAPLWKLTHKFDVTGREFGYKYQQSDKKRDVNVEICREIISRCYPYLTEINLSRSSGQFERASVINSGHDCEIDAYAIPSWQRKIHDALAGVETFLSQCENIERLFLCSCVLDVTDKFFEKFFENNRKLRSIVLSNYRLSGKTLSLLPLGTLESIELYHCIIVDNKNYESSFASESPNLHTLSVVNLLNCCDFAHKVLPVSTSKLVRLHLINDDITRKLSSNICDLKNLTYLNLRKSILDDSLLALIIDNCKKLIVLDISFIFALSNASLRKTNSLRHLECLNVGFSDNFTDAGFVNLSENLLVLDVSGSDISIDAILMILNRMQKLKRLDLNFLEHLNMSFVESAIEIVSRRSNNIPLEVYLIDVPIDIEEIRNTCPLIEFKDNSVRLGFHHYIK</sequence>
<gene>
    <name evidence="1" type="ORF">QAD02_004491</name>
</gene>
<dbReference type="EMBL" id="CM056743">
    <property type="protein sequence ID" value="KAJ8673229.1"/>
    <property type="molecule type" value="Genomic_DNA"/>
</dbReference>
<accession>A0ACC2NQ66</accession>
<evidence type="ECO:0000313" key="2">
    <source>
        <dbReference type="Proteomes" id="UP001239111"/>
    </source>
</evidence>
<name>A0ACC2NQ66_9HYME</name>
<organism evidence="1 2">
    <name type="scientific">Eretmocerus hayati</name>
    <dbReference type="NCBI Taxonomy" id="131215"/>
    <lineage>
        <taxon>Eukaryota</taxon>
        <taxon>Metazoa</taxon>
        <taxon>Ecdysozoa</taxon>
        <taxon>Arthropoda</taxon>
        <taxon>Hexapoda</taxon>
        <taxon>Insecta</taxon>
        <taxon>Pterygota</taxon>
        <taxon>Neoptera</taxon>
        <taxon>Endopterygota</taxon>
        <taxon>Hymenoptera</taxon>
        <taxon>Apocrita</taxon>
        <taxon>Proctotrupomorpha</taxon>
        <taxon>Chalcidoidea</taxon>
        <taxon>Aphelinidae</taxon>
        <taxon>Aphelininae</taxon>
        <taxon>Eretmocerus</taxon>
    </lineage>
</organism>
<evidence type="ECO:0000313" key="1">
    <source>
        <dbReference type="EMBL" id="KAJ8673229.1"/>
    </source>
</evidence>
<proteinExistence type="predicted"/>
<comment type="caution">
    <text evidence="1">The sequence shown here is derived from an EMBL/GenBank/DDBJ whole genome shotgun (WGS) entry which is preliminary data.</text>
</comment>
<protein>
    <submittedName>
        <fullName evidence="1">Uncharacterized protein</fullName>
    </submittedName>
</protein>
<keyword evidence="2" id="KW-1185">Reference proteome</keyword>